<comment type="caution">
    <text evidence="4">The sequence shown here is derived from an EMBL/GenBank/DDBJ whole genome shotgun (WGS) entry which is preliminary data.</text>
</comment>
<gene>
    <name evidence="4" type="ORF">EIP75_05325</name>
</gene>
<dbReference type="RefSeq" id="WP_125242183.1">
    <property type="nucleotide sequence ID" value="NZ_RSED01000003.1"/>
</dbReference>
<evidence type="ECO:0000256" key="1">
    <source>
        <dbReference type="ARBA" id="ARBA00061313"/>
    </source>
</evidence>
<dbReference type="HAMAP" id="MF_01187">
    <property type="entry name" value="UPF0434"/>
    <property type="match status" value="1"/>
</dbReference>
<evidence type="ECO:0000256" key="3">
    <source>
        <dbReference type="HAMAP-Rule" id="MF_01187"/>
    </source>
</evidence>
<accession>A0A426VFJ2</accession>
<protein>
    <recommendedName>
        <fullName evidence="3">UPF0434 protein EIP75_05325</fullName>
    </recommendedName>
</protein>
<dbReference type="PANTHER" id="PTHR33505">
    <property type="entry name" value="ZGC:162634"/>
    <property type="match status" value="1"/>
</dbReference>
<dbReference type="AlphaFoldDB" id="A0A426VFJ2"/>
<name>A0A426VFJ2_9BURK</name>
<organism evidence="4 5">
    <name type="scientific">Aquabacterium soli</name>
    <dbReference type="NCBI Taxonomy" id="2493092"/>
    <lineage>
        <taxon>Bacteria</taxon>
        <taxon>Pseudomonadati</taxon>
        <taxon>Pseudomonadota</taxon>
        <taxon>Betaproteobacteria</taxon>
        <taxon>Burkholderiales</taxon>
        <taxon>Aquabacterium</taxon>
    </lineage>
</organism>
<sequence>MDTRLIELLVCPVCKGPLQRGDQGQSLVCPADRLAFPIRDGIPVMLENEALSLDTADNTPAVALPPAPSGQTD</sequence>
<reference evidence="4 5" key="1">
    <citation type="submission" date="2018-12" db="EMBL/GenBank/DDBJ databases">
        <title>The whole draft genome of Aquabacterium sp. SJQ9.</title>
        <authorList>
            <person name="Sun L."/>
            <person name="Gao X."/>
            <person name="Chen W."/>
            <person name="Huang K."/>
        </authorList>
    </citation>
    <scope>NUCLEOTIDE SEQUENCE [LARGE SCALE GENOMIC DNA]</scope>
    <source>
        <strain evidence="4 5">SJQ9</strain>
    </source>
</reference>
<dbReference type="PANTHER" id="PTHR33505:SF4">
    <property type="entry name" value="PROTEIN PREY, MITOCHONDRIAL"/>
    <property type="match status" value="1"/>
</dbReference>
<dbReference type="GO" id="GO:0005829">
    <property type="term" value="C:cytosol"/>
    <property type="evidence" value="ECO:0007669"/>
    <property type="project" value="TreeGrafter"/>
</dbReference>
<comment type="similarity">
    <text evidence="1">In the N-terminal section; belongs to the LpxK family.</text>
</comment>
<dbReference type="FunFam" id="2.20.25.10:FF:000002">
    <property type="entry name" value="UPF0434 protein YcaR"/>
    <property type="match status" value="1"/>
</dbReference>
<dbReference type="InterPro" id="IPR005651">
    <property type="entry name" value="Trm112-like"/>
</dbReference>
<comment type="similarity">
    <text evidence="3">Belongs to the UPF0434 family.</text>
</comment>
<dbReference type="EMBL" id="RSED01000003">
    <property type="protein sequence ID" value="RRS05615.1"/>
    <property type="molecule type" value="Genomic_DNA"/>
</dbReference>
<dbReference type="OrthoDB" id="9812205at2"/>
<dbReference type="Gene3D" id="2.20.25.10">
    <property type="match status" value="1"/>
</dbReference>
<dbReference type="SUPFAM" id="SSF158997">
    <property type="entry name" value="Trm112p-like"/>
    <property type="match status" value="1"/>
</dbReference>
<keyword evidence="5" id="KW-1185">Reference proteome</keyword>
<evidence type="ECO:0000313" key="5">
    <source>
        <dbReference type="Proteomes" id="UP000269265"/>
    </source>
</evidence>
<evidence type="ECO:0000256" key="2">
    <source>
        <dbReference type="ARBA" id="ARBA00061381"/>
    </source>
</evidence>
<evidence type="ECO:0000313" key="4">
    <source>
        <dbReference type="EMBL" id="RRS05615.1"/>
    </source>
</evidence>
<proteinExistence type="inferred from homology"/>
<dbReference type="Pfam" id="PF03966">
    <property type="entry name" value="Trm112p"/>
    <property type="match status" value="1"/>
</dbReference>
<dbReference type="Proteomes" id="UP000269265">
    <property type="component" value="Unassembled WGS sequence"/>
</dbReference>
<comment type="similarity">
    <text evidence="2">In the C-terminal section; belongs to the UPF0434 family.</text>
</comment>